<organism evidence="1 2">
    <name type="scientific">Litoreibacter ponti</name>
    <dbReference type="NCBI Taxonomy" id="1510457"/>
    <lineage>
        <taxon>Bacteria</taxon>
        <taxon>Pseudomonadati</taxon>
        <taxon>Pseudomonadota</taxon>
        <taxon>Alphaproteobacteria</taxon>
        <taxon>Rhodobacterales</taxon>
        <taxon>Roseobacteraceae</taxon>
        <taxon>Litoreibacter</taxon>
    </lineage>
</organism>
<dbReference type="InterPro" id="IPR014825">
    <property type="entry name" value="DNA_alkylation"/>
</dbReference>
<dbReference type="EMBL" id="QBKS01000001">
    <property type="protein sequence ID" value="PTX56910.1"/>
    <property type="molecule type" value="Genomic_DNA"/>
</dbReference>
<keyword evidence="2" id="KW-1185">Reference proteome</keyword>
<dbReference type="SUPFAM" id="SSF48371">
    <property type="entry name" value="ARM repeat"/>
    <property type="match status" value="1"/>
</dbReference>
<dbReference type="Gene3D" id="1.25.40.290">
    <property type="entry name" value="ARM repeat domains"/>
    <property type="match status" value="1"/>
</dbReference>
<name>A0A2T6BLF7_9RHOB</name>
<evidence type="ECO:0000313" key="2">
    <source>
        <dbReference type="Proteomes" id="UP000243978"/>
    </source>
</evidence>
<dbReference type="RefSeq" id="WP_107845054.1">
    <property type="nucleotide sequence ID" value="NZ_QBKS01000001.1"/>
</dbReference>
<accession>A0A2T6BLF7</accession>
<dbReference type="OrthoDB" id="9797162at2"/>
<dbReference type="Proteomes" id="UP000243978">
    <property type="component" value="Unassembled WGS sequence"/>
</dbReference>
<dbReference type="Pfam" id="PF08713">
    <property type="entry name" value="DNA_alkylation"/>
    <property type="match status" value="1"/>
</dbReference>
<sequence>MPEPFKTLYNPEMVRQMADHLARVSPEFERDVFEGTGLYGLDALEMMARSEQISLAIDAAFPDDPALKRTAMIAALHPETERPIDQLAMDETGIAGWAVEPMARVIVRNGIGTPRESLAALAEMTKRFTAEFAVRPFFRDHPDLTLEHAHAWATADNVHLRRLASEGSRPLLPWGIKLHQFVENPAPLIPLLTKLRDDPEEYVRRSVANNLNDIAKNQPDLVAELAQDWIQGATRPRSRLVKHACRTLIKQGHPGALAAFGYTTPQLSDVALQAPDQVKLGEAMEIEFSFTAETEQSLLIDYVLHFLRKNGQLSPKVFKWTELTVKAGEQTQITKRHPYRKVTTRADYPGAQKLSVQVNGVTVAETGFELSL</sequence>
<evidence type="ECO:0000313" key="1">
    <source>
        <dbReference type="EMBL" id="PTX56910.1"/>
    </source>
</evidence>
<reference evidence="1 2" key="1">
    <citation type="submission" date="2018-04" db="EMBL/GenBank/DDBJ databases">
        <title>Genomic Encyclopedia of Archaeal and Bacterial Type Strains, Phase II (KMG-II): from individual species to whole genera.</title>
        <authorList>
            <person name="Goeker M."/>
        </authorList>
    </citation>
    <scope>NUCLEOTIDE SEQUENCE [LARGE SCALE GENOMIC DNA]</scope>
    <source>
        <strain evidence="1 2">DSM 100977</strain>
    </source>
</reference>
<dbReference type="InterPro" id="IPR021133">
    <property type="entry name" value="HEAT_type_2"/>
</dbReference>
<proteinExistence type="predicted"/>
<dbReference type="InterPro" id="IPR016024">
    <property type="entry name" value="ARM-type_fold"/>
</dbReference>
<protein>
    <submittedName>
        <fullName evidence="1">3-methyladenine DNA glycosylase AlkC</fullName>
    </submittedName>
</protein>
<dbReference type="PROSITE" id="PS50077">
    <property type="entry name" value="HEAT_REPEAT"/>
    <property type="match status" value="1"/>
</dbReference>
<gene>
    <name evidence="1" type="ORF">C8N43_1575</name>
</gene>
<dbReference type="AlphaFoldDB" id="A0A2T6BLF7"/>
<comment type="caution">
    <text evidence="1">The sequence shown here is derived from an EMBL/GenBank/DDBJ whole genome shotgun (WGS) entry which is preliminary data.</text>
</comment>